<feature type="region of interest" description="Disordered" evidence="1">
    <location>
        <begin position="82"/>
        <end position="243"/>
    </location>
</feature>
<feature type="compositionally biased region" description="Basic and acidic residues" evidence="1">
    <location>
        <begin position="1"/>
        <end position="10"/>
    </location>
</feature>
<proteinExistence type="predicted"/>
<keyword evidence="4" id="KW-1185">Reference proteome</keyword>
<accession>A0A1J4NTS2</accession>
<sequence>MDVRQPRDPWNEPAPDPNEVTVQLDSAPDPSGGAPAPSASDSPVFVDASGRRSRRFRRIGLFVGVACAVYAAVIVVTLMSGNSSAPWLPVPGQGGGKPAGKVDPSPSPSGSAKRSGDEAAPVVPGAAPTVDATSSAPPGAKASASPKASKSASPKASTSPKPSASKTTKAPGSGSGVTQPTTPATTATTPAANQSSTPATSTPTPTESTGGSGNGSGTVANGGSDPAPLATTSAAATPTGSLA</sequence>
<protein>
    <submittedName>
        <fullName evidence="3">Uncharacterized protein</fullName>
    </submittedName>
</protein>
<gene>
    <name evidence="3" type="ORF">WN71_021160</name>
</gene>
<feature type="transmembrane region" description="Helical" evidence="2">
    <location>
        <begin position="59"/>
        <end position="79"/>
    </location>
</feature>
<reference evidence="3" key="1">
    <citation type="submission" date="2016-10" db="EMBL/GenBank/DDBJ databases">
        <title>Genome sequence of Streptomyces mangrovisoli MUSC 149.</title>
        <authorList>
            <person name="Lee L.-H."/>
            <person name="Ser H.-L."/>
        </authorList>
    </citation>
    <scope>NUCLEOTIDE SEQUENCE [LARGE SCALE GENOMIC DNA]</scope>
    <source>
        <strain evidence="3">MUSC 149</strain>
    </source>
</reference>
<feature type="compositionally biased region" description="Low complexity" evidence="1">
    <location>
        <begin position="118"/>
        <end position="209"/>
    </location>
</feature>
<feature type="compositionally biased region" description="Low complexity" evidence="1">
    <location>
        <begin position="25"/>
        <end position="43"/>
    </location>
</feature>
<evidence type="ECO:0000313" key="4">
    <source>
        <dbReference type="Proteomes" id="UP000034196"/>
    </source>
</evidence>
<feature type="compositionally biased region" description="Low complexity" evidence="1">
    <location>
        <begin position="217"/>
        <end position="243"/>
    </location>
</feature>
<feature type="region of interest" description="Disordered" evidence="1">
    <location>
        <begin position="1"/>
        <end position="46"/>
    </location>
</feature>
<dbReference type="EMBL" id="LAVA02000048">
    <property type="protein sequence ID" value="OIJ65881.1"/>
    <property type="molecule type" value="Genomic_DNA"/>
</dbReference>
<keyword evidence="2" id="KW-0472">Membrane</keyword>
<evidence type="ECO:0000256" key="2">
    <source>
        <dbReference type="SAM" id="Phobius"/>
    </source>
</evidence>
<keyword evidence="2" id="KW-1133">Transmembrane helix</keyword>
<keyword evidence="2" id="KW-0812">Transmembrane</keyword>
<organism evidence="3 4">
    <name type="scientific">Streptomyces mangrovisoli</name>
    <dbReference type="NCBI Taxonomy" id="1428628"/>
    <lineage>
        <taxon>Bacteria</taxon>
        <taxon>Bacillati</taxon>
        <taxon>Actinomycetota</taxon>
        <taxon>Actinomycetes</taxon>
        <taxon>Kitasatosporales</taxon>
        <taxon>Streptomycetaceae</taxon>
        <taxon>Streptomyces</taxon>
    </lineage>
</organism>
<name>A0A1J4NTS2_9ACTN</name>
<dbReference type="AlphaFoldDB" id="A0A1J4NTS2"/>
<dbReference type="Proteomes" id="UP000034196">
    <property type="component" value="Unassembled WGS sequence"/>
</dbReference>
<comment type="caution">
    <text evidence="3">The sequence shown here is derived from an EMBL/GenBank/DDBJ whole genome shotgun (WGS) entry which is preliminary data.</text>
</comment>
<dbReference type="STRING" id="1428628.WN71_021160"/>
<evidence type="ECO:0000256" key="1">
    <source>
        <dbReference type="SAM" id="MobiDB-lite"/>
    </source>
</evidence>
<evidence type="ECO:0000313" key="3">
    <source>
        <dbReference type="EMBL" id="OIJ65881.1"/>
    </source>
</evidence>